<protein>
    <submittedName>
        <fullName evidence="2">Uncharacterized protein</fullName>
    </submittedName>
</protein>
<organism evidence="2">
    <name type="scientific">Shigella dysenteriae 1</name>
    <dbReference type="NCBI Taxonomy" id="984897"/>
    <lineage>
        <taxon>Bacteria</taxon>
        <taxon>Pseudomonadati</taxon>
        <taxon>Pseudomonadota</taxon>
        <taxon>Gammaproteobacteria</taxon>
        <taxon>Enterobacterales</taxon>
        <taxon>Enterobacteriaceae</taxon>
        <taxon>Shigella</taxon>
    </lineage>
</organism>
<sequence>MLFKDLAGQTGGAASGALAGGSLFSANNERAVVTGNVRVNNSDFLH</sequence>
<evidence type="ECO:0000256" key="1">
    <source>
        <dbReference type="SAM" id="MobiDB-lite"/>
    </source>
</evidence>
<evidence type="ECO:0000313" key="2">
    <source>
        <dbReference type="EMBL" id="AMQ12193.1"/>
    </source>
</evidence>
<reference evidence="2" key="1">
    <citation type="journal article" date="2016" name="Nat. Microbiol.">
        <title>Global phylogeography and evolutionary history of Shigella dysenteriae type 1.</title>
        <authorList>
            <person name="Njamkepo E."/>
            <person name="Fawal N."/>
            <person name="Tran-Dien A."/>
            <person name="Hawkey J."/>
            <person name="Strockbine N."/>
            <person name="Jenkins C."/>
            <person name="Talukder K.A."/>
            <person name="Bercion R."/>
            <person name="Kuleshov K."/>
            <person name="Kolinska R."/>
            <person name="Russell J.E."/>
            <person name="Kaftyreva L."/>
            <person name="Accou-Demartin M."/>
            <person name="Karas A."/>
            <person name="Vandenberg O."/>
            <person name="Mather A.E."/>
            <person name="Mason C.J."/>
            <person name="Page A.J."/>
            <person name="Ramamurthy T."/>
            <person name="Bizet C."/>
            <person name="Gamian A."/>
            <person name="Carle I."/>
            <person name="Sow A.G."/>
            <person name="Bouchier C."/>
            <person name="Wester A.L."/>
            <person name="Lejay-Collin M."/>
            <person name="Fonkoua M.C."/>
            <person name="Hello S.L."/>
            <person name="Blaser M.J."/>
            <person name="Jernberg C."/>
            <person name="Ruckly C."/>
            <person name="Merens A."/>
            <person name="Page A.L."/>
            <person name="Aslett M."/>
            <person name="Roggentin P."/>
            <person name="Fruth A."/>
            <person name="Denamur E."/>
            <person name="Venkatesan M."/>
            <person name="Bercovier H."/>
            <person name="Bodhidatta L."/>
            <person name="Chiou C.S."/>
            <person name="Clermont D."/>
            <person name="Colonna B."/>
            <person name="Egorova S."/>
            <person name="Pazhani G.P."/>
            <person name="Ezernitchi A.V."/>
            <person name="Guigon G."/>
            <person name="Harris S.R."/>
            <person name="Izumiya H."/>
            <person name="Korzeniowska-Kowal A."/>
            <person name="Lutynska A."/>
            <person name="Gouali M."/>
            <person name="Grimont F."/>
            <person name="Langendorf C."/>
            <person name="Marejkova M."/>
            <person name="Peterson L.A."/>
            <person name="Perez-Perez G."/>
            <person name="Ngandjio A."/>
            <person name="Podkolzin A."/>
            <person name="Souche E."/>
            <person name="Makarova M."/>
            <person name="Shipulin G.A."/>
            <person name="Ye C."/>
            <person name="Zemlickova H."/>
            <person name="Herpay M."/>
            <person name="Grimont P.A."/>
            <person name="Parkhill J."/>
            <person name="Sansonetti P."/>
            <person name="Holt K.E."/>
            <person name="Brisse S."/>
            <person name="Thomson N.R."/>
            <person name="Weill F.X."/>
        </authorList>
    </citation>
    <scope>NUCLEOTIDE SEQUENCE</scope>
    <source>
        <strain evidence="2">92-9000</strain>
        <plasmid evidence="2">p92-9000</plasmid>
    </source>
</reference>
<keyword evidence="2" id="KW-0614">Plasmid</keyword>
<name>A0A142CNP8_SHIDY</name>
<geneLocation type="plasmid" evidence="2">
    <name>p92-9000</name>
</geneLocation>
<dbReference type="EMBL" id="KT754166">
    <property type="protein sequence ID" value="AMQ12193.1"/>
    <property type="molecule type" value="Genomic_DNA"/>
</dbReference>
<accession>A0A142CNP8</accession>
<feature type="region of interest" description="Disordered" evidence="1">
    <location>
        <begin position="1"/>
        <end position="20"/>
    </location>
</feature>
<dbReference type="AlphaFoldDB" id="A0A142CNP8"/>
<proteinExistence type="predicted"/>